<dbReference type="Proteomes" id="UP000241394">
    <property type="component" value="Chromosome LG22"/>
</dbReference>
<accession>A0A2R6PWU2</accession>
<name>A0A2R6PWU2_ACTCC</name>
<reference evidence="3" key="2">
    <citation type="journal article" date="2018" name="BMC Genomics">
        <title>A manually annotated Actinidia chinensis var. chinensis (kiwifruit) genome highlights the challenges associated with draft genomes and gene prediction in plants.</title>
        <authorList>
            <person name="Pilkington S.M."/>
            <person name="Crowhurst R."/>
            <person name="Hilario E."/>
            <person name="Nardozza S."/>
            <person name="Fraser L."/>
            <person name="Peng Y."/>
            <person name="Gunaseelan K."/>
            <person name="Simpson R."/>
            <person name="Tahir J."/>
            <person name="Deroles S.C."/>
            <person name="Templeton K."/>
            <person name="Luo Z."/>
            <person name="Davy M."/>
            <person name="Cheng C."/>
            <person name="McNeilage M."/>
            <person name="Scaglione D."/>
            <person name="Liu Y."/>
            <person name="Zhang Q."/>
            <person name="Datson P."/>
            <person name="De Silva N."/>
            <person name="Gardiner S.E."/>
            <person name="Bassett H."/>
            <person name="Chagne D."/>
            <person name="McCallum J."/>
            <person name="Dzierzon H."/>
            <person name="Deng C."/>
            <person name="Wang Y.Y."/>
            <person name="Barron L."/>
            <person name="Manako K."/>
            <person name="Bowen J."/>
            <person name="Foster T.M."/>
            <person name="Erridge Z.A."/>
            <person name="Tiffin H."/>
            <person name="Waite C.N."/>
            <person name="Davies K.M."/>
            <person name="Grierson E.P."/>
            <person name="Laing W.A."/>
            <person name="Kirk R."/>
            <person name="Chen X."/>
            <person name="Wood M."/>
            <person name="Montefiori M."/>
            <person name="Brummell D.A."/>
            <person name="Schwinn K.E."/>
            <person name="Catanach A."/>
            <person name="Fullerton C."/>
            <person name="Li D."/>
            <person name="Meiyalaghan S."/>
            <person name="Nieuwenhuizen N."/>
            <person name="Read N."/>
            <person name="Prakash R."/>
            <person name="Hunter D."/>
            <person name="Zhang H."/>
            <person name="McKenzie M."/>
            <person name="Knabel M."/>
            <person name="Harris A."/>
            <person name="Allan A.C."/>
            <person name="Gleave A."/>
            <person name="Chen A."/>
            <person name="Janssen B.J."/>
            <person name="Plunkett B."/>
            <person name="Ampomah-Dwamena C."/>
            <person name="Voogd C."/>
            <person name="Leif D."/>
            <person name="Lafferty D."/>
            <person name="Souleyre E.J.F."/>
            <person name="Varkonyi-Gasic E."/>
            <person name="Gambi F."/>
            <person name="Hanley J."/>
            <person name="Yao J.L."/>
            <person name="Cheung J."/>
            <person name="David K.M."/>
            <person name="Warren B."/>
            <person name="Marsh K."/>
            <person name="Snowden K.C."/>
            <person name="Lin-Wang K."/>
            <person name="Brian L."/>
            <person name="Martinez-Sanchez M."/>
            <person name="Wang M."/>
            <person name="Ileperuma N."/>
            <person name="Macnee N."/>
            <person name="Campin R."/>
            <person name="McAtee P."/>
            <person name="Drummond R.S.M."/>
            <person name="Espley R.V."/>
            <person name="Ireland H.S."/>
            <person name="Wu R."/>
            <person name="Atkinson R.G."/>
            <person name="Karunairetnam S."/>
            <person name="Bulley S."/>
            <person name="Chunkath S."/>
            <person name="Hanley Z."/>
            <person name="Storey R."/>
            <person name="Thrimawithana A.H."/>
            <person name="Thomson S."/>
            <person name="David C."/>
            <person name="Testolin R."/>
            <person name="Huang H."/>
            <person name="Hellens R.P."/>
            <person name="Schaffer R.J."/>
        </authorList>
    </citation>
    <scope>NUCLEOTIDE SEQUENCE [LARGE SCALE GENOMIC DNA]</scope>
    <source>
        <strain evidence="3">cv. Red5</strain>
    </source>
</reference>
<protein>
    <submittedName>
        <fullName evidence="2">GATA transcription factor</fullName>
    </submittedName>
</protein>
<comment type="caution">
    <text evidence="2">The sequence shown here is derived from an EMBL/GenBank/DDBJ whole genome shotgun (WGS) entry which is preliminary data.</text>
</comment>
<feature type="region of interest" description="Disordered" evidence="1">
    <location>
        <begin position="71"/>
        <end position="107"/>
    </location>
</feature>
<dbReference type="InParanoid" id="A0A2R6PWU2"/>
<dbReference type="AlphaFoldDB" id="A0A2R6PWU2"/>
<keyword evidence="3" id="KW-1185">Reference proteome</keyword>
<evidence type="ECO:0000256" key="1">
    <source>
        <dbReference type="SAM" id="MobiDB-lite"/>
    </source>
</evidence>
<sequence length="138" mass="15272">MASVCTTTWANDLRVPVRVTYVNLYKCPESDAEFVRTAVRGGGRPRQHPEGGGQYQLQAAVPKGLHLFEERDHARVDQEVTGSSQREGGSSREAEEVSDSPEEMCCGGEESEGDIVYHLVRYLPPAALLRCYRRCCGP</sequence>
<organism evidence="2 3">
    <name type="scientific">Actinidia chinensis var. chinensis</name>
    <name type="common">Chinese soft-hair kiwi</name>
    <dbReference type="NCBI Taxonomy" id="1590841"/>
    <lineage>
        <taxon>Eukaryota</taxon>
        <taxon>Viridiplantae</taxon>
        <taxon>Streptophyta</taxon>
        <taxon>Embryophyta</taxon>
        <taxon>Tracheophyta</taxon>
        <taxon>Spermatophyta</taxon>
        <taxon>Magnoliopsida</taxon>
        <taxon>eudicotyledons</taxon>
        <taxon>Gunneridae</taxon>
        <taxon>Pentapetalae</taxon>
        <taxon>asterids</taxon>
        <taxon>Ericales</taxon>
        <taxon>Actinidiaceae</taxon>
        <taxon>Actinidia</taxon>
    </lineage>
</organism>
<dbReference type="Gramene" id="PSR98227">
    <property type="protein sequence ID" value="PSR98227"/>
    <property type="gene ID" value="CEY00_Acc24828"/>
</dbReference>
<proteinExistence type="predicted"/>
<dbReference type="EMBL" id="NKQK01000022">
    <property type="protein sequence ID" value="PSR98227.1"/>
    <property type="molecule type" value="Genomic_DNA"/>
</dbReference>
<gene>
    <name evidence="2" type="ORF">CEY00_Acc24828</name>
</gene>
<dbReference type="OrthoDB" id="749576at2759"/>
<evidence type="ECO:0000313" key="2">
    <source>
        <dbReference type="EMBL" id="PSR98227.1"/>
    </source>
</evidence>
<evidence type="ECO:0000313" key="3">
    <source>
        <dbReference type="Proteomes" id="UP000241394"/>
    </source>
</evidence>
<reference evidence="2 3" key="1">
    <citation type="submission" date="2017-07" db="EMBL/GenBank/DDBJ databases">
        <title>An improved, manually edited Actinidia chinensis var. chinensis (kiwifruit) genome highlights the challenges associated with draft genomes and gene prediction in plants.</title>
        <authorList>
            <person name="Pilkington S."/>
            <person name="Crowhurst R."/>
            <person name="Hilario E."/>
            <person name="Nardozza S."/>
            <person name="Fraser L."/>
            <person name="Peng Y."/>
            <person name="Gunaseelan K."/>
            <person name="Simpson R."/>
            <person name="Tahir J."/>
            <person name="Deroles S."/>
            <person name="Templeton K."/>
            <person name="Luo Z."/>
            <person name="Davy M."/>
            <person name="Cheng C."/>
            <person name="Mcneilage M."/>
            <person name="Scaglione D."/>
            <person name="Liu Y."/>
            <person name="Zhang Q."/>
            <person name="Datson P."/>
            <person name="De Silva N."/>
            <person name="Gardiner S."/>
            <person name="Bassett H."/>
            <person name="Chagne D."/>
            <person name="Mccallum J."/>
            <person name="Dzierzon H."/>
            <person name="Deng C."/>
            <person name="Wang Y.-Y."/>
            <person name="Barron N."/>
            <person name="Manako K."/>
            <person name="Bowen J."/>
            <person name="Foster T."/>
            <person name="Erridge Z."/>
            <person name="Tiffin H."/>
            <person name="Waite C."/>
            <person name="Davies K."/>
            <person name="Grierson E."/>
            <person name="Laing W."/>
            <person name="Kirk R."/>
            <person name="Chen X."/>
            <person name="Wood M."/>
            <person name="Montefiori M."/>
            <person name="Brummell D."/>
            <person name="Schwinn K."/>
            <person name="Catanach A."/>
            <person name="Fullerton C."/>
            <person name="Li D."/>
            <person name="Meiyalaghan S."/>
            <person name="Nieuwenhuizen N."/>
            <person name="Read N."/>
            <person name="Prakash R."/>
            <person name="Hunter D."/>
            <person name="Zhang H."/>
            <person name="Mckenzie M."/>
            <person name="Knabel M."/>
            <person name="Harris A."/>
            <person name="Allan A."/>
            <person name="Chen A."/>
            <person name="Janssen B."/>
            <person name="Plunkett B."/>
            <person name="Dwamena C."/>
            <person name="Voogd C."/>
            <person name="Leif D."/>
            <person name="Lafferty D."/>
            <person name="Souleyre E."/>
            <person name="Varkonyi-Gasic E."/>
            <person name="Gambi F."/>
            <person name="Hanley J."/>
            <person name="Yao J.-L."/>
            <person name="Cheung J."/>
            <person name="David K."/>
            <person name="Warren B."/>
            <person name="Marsh K."/>
            <person name="Snowden K."/>
            <person name="Lin-Wang K."/>
            <person name="Brian L."/>
            <person name="Martinez-Sanchez M."/>
            <person name="Wang M."/>
            <person name="Ileperuma N."/>
            <person name="Macnee N."/>
            <person name="Campin R."/>
            <person name="Mcatee P."/>
            <person name="Drummond R."/>
            <person name="Espley R."/>
            <person name="Ireland H."/>
            <person name="Wu R."/>
            <person name="Atkinson R."/>
            <person name="Karunairetnam S."/>
            <person name="Bulley S."/>
            <person name="Chunkath S."/>
            <person name="Hanley Z."/>
            <person name="Storey R."/>
            <person name="Thrimawithana A."/>
            <person name="Thomson S."/>
            <person name="David C."/>
            <person name="Testolin R."/>
        </authorList>
    </citation>
    <scope>NUCLEOTIDE SEQUENCE [LARGE SCALE GENOMIC DNA]</scope>
    <source>
        <strain evidence="3">cv. Red5</strain>
        <tissue evidence="2">Young leaf</tissue>
    </source>
</reference>